<dbReference type="RefSeq" id="XP_009259560.1">
    <property type="nucleotide sequence ID" value="XM_009261285.1"/>
</dbReference>
<dbReference type="HOGENOM" id="CLU_2359847_0_0_1"/>
<reference evidence="3 4" key="1">
    <citation type="journal article" date="2012" name="PLoS Pathog.">
        <title>Comparative pathogenomics reveals horizontally acquired novel virulence genes in fungi infecting cereal hosts.</title>
        <authorList>
            <person name="Gardiner D.M."/>
            <person name="McDonald M.C."/>
            <person name="Covarelli L."/>
            <person name="Solomon P.S."/>
            <person name="Rusu A.G."/>
            <person name="Marshall M."/>
            <person name="Kazan K."/>
            <person name="Chakraborty S."/>
            <person name="McDonald B.A."/>
            <person name="Manners J.M."/>
        </authorList>
    </citation>
    <scope>NUCLEOTIDE SEQUENCE [LARGE SCALE GENOMIC DNA]</scope>
    <source>
        <strain evidence="3 4">CS3096</strain>
    </source>
</reference>
<dbReference type="InterPro" id="IPR046797">
    <property type="entry name" value="PDDEXK_12"/>
</dbReference>
<gene>
    <name evidence="3" type="ORF">FPSE_08167</name>
</gene>
<organism evidence="3 4">
    <name type="scientific">Fusarium pseudograminearum (strain CS3096)</name>
    <name type="common">Wheat and barley crown-rot fungus</name>
    <dbReference type="NCBI Taxonomy" id="1028729"/>
    <lineage>
        <taxon>Eukaryota</taxon>
        <taxon>Fungi</taxon>
        <taxon>Dikarya</taxon>
        <taxon>Ascomycota</taxon>
        <taxon>Pezizomycotina</taxon>
        <taxon>Sordariomycetes</taxon>
        <taxon>Hypocreomycetidae</taxon>
        <taxon>Hypocreales</taxon>
        <taxon>Nectriaceae</taxon>
        <taxon>Fusarium</taxon>
    </lineage>
</organism>
<sequence>MCAWVVSVLPVFIETKTSAGSLETSGVQLGVWVAAWHESLRSIMRCGGAVERIITVPLIQVSGGSWTVMFALDGGNEVQILFDHQTIIGSSNSLTG</sequence>
<comment type="caution">
    <text evidence="3">The sequence shown here is derived from an EMBL/GenBank/DDBJ whole genome shotgun (WGS) entry which is preliminary data.</text>
</comment>
<feature type="chain" id="PRO_5003870189" description="PD-(D/E)XK nuclease-like domain-containing protein" evidence="1">
    <location>
        <begin position="20"/>
        <end position="96"/>
    </location>
</feature>
<evidence type="ECO:0000313" key="4">
    <source>
        <dbReference type="Proteomes" id="UP000007978"/>
    </source>
</evidence>
<dbReference type="OrthoDB" id="5244165at2759"/>
<dbReference type="GeneID" id="20366785"/>
<evidence type="ECO:0000313" key="3">
    <source>
        <dbReference type="EMBL" id="EKJ71721.1"/>
    </source>
</evidence>
<name>K3UIM3_FUSPC</name>
<keyword evidence="1" id="KW-0732">Signal</keyword>
<keyword evidence="4" id="KW-1185">Reference proteome</keyword>
<dbReference type="Proteomes" id="UP000007978">
    <property type="component" value="Chromosome 2"/>
</dbReference>
<dbReference type="EMBL" id="AFNW01000283">
    <property type="protein sequence ID" value="EKJ71721.1"/>
    <property type="molecule type" value="Genomic_DNA"/>
</dbReference>
<dbReference type="Pfam" id="PF20516">
    <property type="entry name" value="PDDEXK_12"/>
    <property type="match status" value="1"/>
</dbReference>
<feature type="domain" description="PD-(D/E)XK nuclease-like" evidence="2">
    <location>
        <begin position="8"/>
        <end position="96"/>
    </location>
</feature>
<dbReference type="AlphaFoldDB" id="K3UIM3"/>
<evidence type="ECO:0000256" key="1">
    <source>
        <dbReference type="SAM" id="SignalP"/>
    </source>
</evidence>
<feature type="signal peptide" evidence="1">
    <location>
        <begin position="1"/>
        <end position="19"/>
    </location>
</feature>
<accession>K3UIM3</accession>
<evidence type="ECO:0000259" key="2">
    <source>
        <dbReference type="Pfam" id="PF20516"/>
    </source>
</evidence>
<dbReference type="KEGG" id="fpu:FPSE_08167"/>
<proteinExistence type="predicted"/>
<protein>
    <recommendedName>
        <fullName evidence="2">PD-(D/E)XK nuclease-like domain-containing protein</fullName>
    </recommendedName>
</protein>